<organism evidence="2 3">
    <name type="scientific">Rhodobacter capsulatus</name>
    <name type="common">Rhodopseudomonas capsulata</name>
    <dbReference type="NCBI Taxonomy" id="1061"/>
    <lineage>
        <taxon>Bacteria</taxon>
        <taxon>Pseudomonadati</taxon>
        <taxon>Pseudomonadota</taxon>
        <taxon>Alphaproteobacteria</taxon>
        <taxon>Rhodobacterales</taxon>
        <taxon>Rhodobacter group</taxon>
        <taxon>Rhodobacter</taxon>
    </lineage>
</organism>
<reference evidence="2 3" key="1">
    <citation type="submission" date="2016-10" db="EMBL/GenBank/DDBJ databases">
        <authorList>
            <person name="de Groot N.N."/>
        </authorList>
    </citation>
    <scope>NUCLEOTIDE SEQUENCE [LARGE SCALE GENOMIC DNA]</scope>
    <source>
        <strain evidence="3">DSM 938 / 37b4</strain>
    </source>
</reference>
<name>A0A1G7PEM9_RHOCA</name>
<gene>
    <name evidence="2" type="ORF">SAMN04244550_02941</name>
</gene>
<dbReference type="Proteomes" id="UP000183812">
    <property type="component" value="Unassembled WGS sequence"/>
</dbReference>
<dbReference type="Gene3D" id="3.30.70.100">
    <property type="match status" value="1"/>
</dbReference>
<sequence length="380" mass="40333">MAATRDAMEHLSPERQRLLRLVLTGRASAADPPSAGAPIRPDLAALPGDFALSGAGVAVSDGWLHWIEGPGPQLCAAMGQIAADPRLARARLLSVGWTDRRRFGRWPLRQAALHHHAAQLLSGTSWRPEADLLALAQRVFDDLAQDHALGSFAQSDLLRRVPDFVEGLLDCDAEPVLPVLARDDLQARVGFVEACLQRLGQMQEAAALGLAEVALAQTRLNSLLQRAGRPSQPLDPRGRVCLVLPPGETEMIGTILKADLLRLAGLSVRVILEPAIEAILAGLRDEAGAVVIVTGPRMRDEAADGRSAQLVAQLRQALPDRLILRGGLASGPLADCAERLALLRHRAGLAPVQGIDWAAMASLATLIDAGPQGAMPGLFA</sequence>
<dbReference type="Gene3D" id="3.40.50.280">
    <property type="entry name" value="Cobalamin-binding domain"/>
    <property type="match status" value="1"/>
</dbReference>
<protein>
    <recommendedName>
        <fullName evidence="1">BLUF domain-containing protein</fullName>
    </recommendedName>
</protein>
<dbReference type="PROSITE" id="PS50925">
    <property type="entry name" value="BLUF"/>
    <property type="match status" value="1"/>
</dbReference>
<dbReference type="GO" id="GO:0071949">
    <property type="term" value="F:FAD binding"/>
    <property type="evidence" value="ECO:0007669"/>
    <property type="project" value="InterPro"/>
</dbReference>
<feature type="domain" description="BLUF" evidence="1">
    <location>
        <begin position="18"/>
        <end position="109"/>
    </location>
</feature>
<evidence type="ECO:0000259" key="1">
    <source>
        <dbReference type="PROSITE" id="PS50925"/>
    </source>
</evidence>
<dbReference type="AlphaFoldDB" id="A0A1G7PEM9"/>
<dbReference type="InterPro" id="IPR036046">
    <property type="entry name" value="Acylphosphatase-like_dom_sf"/>
</dbReference>
<dbReference type="SUPFAM" id="SSF54975">
    <property type="entry name" value="Acylphosphatase/BLUF domain-like"/>
    <property type="match status" value="1"/>
</dbReference>
<dbReference type="GO" id="GO:0009882">
    <property type="term" value="F:blue light photoreceptor activity"/>
    <property type="evidence" value="ECO:0007669"/>
    <property type="project" value="InterPro"/>
</dbReference>
<dbReference type="SMART" id="SM01034">
    <property type="entry name" value="BLUF"/>
    <property type="match status" value="1"/>
</dbReference>
<proteinExistence type="predicted"/>
<accession>A0A1G7PEM9</accession>
<evidence type="ECO:0000313" key="3">
    <source>
        <dbReference type="Proteomes" id="UP000183812"/>
    </source>
</evidence>
<dbReference type="InterPro" id="IPR007024">
    <property type="entry name" value="BLUF_domain"/>
</dbReference>
<dbReference type="EMBL" id="FNAY01000018">
    <property type="protein sequence ID" value="SDF84109.1"/>
    <property type="molecule type" value="Genomic_DNA"/>
</dbReference>
<evidence type="ECO:0000313" key="2">
    <source>
        <dbReference type="EMBL" id="SDF84109.1"/>
    </source>
</evidence>